<comment type="similarity">
    <text evidence="1 4">Belongs to the serpin family.</text>
</comment>
<protein>
    <recommendedName>
        <fullName evidence="6">Serpin domain-containing protein</fullName>
    </recommendedName>
</protein>
<evidence type="ECO:0000256" key="2">
    <source>
        <dbReference type="ARBA" id="ARBA00022690"/>
    </source>
</evidence>
<dbReference type="EnsemblMetazoa" id="SMAR004057-RA">
    <property type="protein sequence ID" value="SMAR004057-PA"/>
    <property type="gene ID" value="SMAR004057"/>
</dbReference>
<dbReference type="Proteomes" id="UP000014500">
    <property type="component" value="Unassembled WGS sequence"/>
</dbReference>
<dbReference type="eggNOG" id="KOG2392">
    <property type="taxonomic scope" value="Eukaryota"/>
</dbReference>
<dbReference type="Pfam" id="PF00079">
    <property type="entry name" value="Serpin"/>
    <property type="match status" value="7"/>
</dbReference>
<dbReference type="FunFam" id="3.30.497.10:FF:000001">
    <property type="entry name" value="Serine protease inhibitor"/>
    <property type="match status" value="1"/>
</dbReference>
<dbReference type="PANTHER" id="PTHR11461">
    <property type="entry name" value="SERINE PROTEASE INHIBITOR, SERPIN"/>
    <property type="match status" value="1"/>
</dbReference>
<name>T1ISI2_STRMM</name>
<dbReference type="GO" id="GO:0005615">
    <property type="term" value="C:extracellular space"/>
    <property type="evidence" value="ECO:0007669"/>
    <property type="project" value="InterPro"/>
</dbReference>
<keyword evidence="2" id="KW-0646">Protease inhibitor</keyword>
<dbReference type="SUPFAM" id="SSF56574">
    <property type="entry name" value="Serpins"/>
    <property type="match status" value="7"/>
</dbReference>
<dbReference type="GO" id="GO:0004867">
    <property type="term" value="F:serine-type endopeptidase inhibitor activity"/>
    <property type="evidence" value="ECO:0007669"/>
    <property type="project" value="UniProtKB-KW"/>
</dbReference>
<sequence>MIGINSRTTETPHVLLLRMLAAEDKYAHTRDSKPLYGKEILLLSLKIDTNMRIFVFLALLSVSLAVDTATQLEVSQAAHANTQFGLELLKKVSVGNKNVFFSPYSISAAIAMTSLGAAGNTLTEIDHTFHFDTVNTNSDPKAIHKVYKGLIEDYNKPNSNYSLSTANRLFGSKNFEIKPTFQNETKYYYDAELQQVNFDGTAEGIINHWVENQTHDKIKDLFKAGSLTPDTALVLVNAIYFKGNWNSQFKKENTKDEDFHSADNTVSSVKMMNQKSRFNYYHDGTDLKCKVLEMPYVGKSLSMVILLPDTIDGLPNLVQALTAEKFEALLGKLFETQVDVKLPKFKLETEYSLKETLQQLGIHDLFSNSDLTGLSESSVQVSGVKHKAFVNTDEEGTEAAAATGVHLPGLPSLVPPTPQFFVDHSFLFAIVNNVADLNVLSETATSVSEVVHKAYIDVDEEGTEAAAATGIVITDANMSALSKNRTRVSSVIHKAFVDVDETGTEAAAATGIGVVMITAYQPPLPQPEANLTALSISRTQVSAVVHKAYVDVDETGTEAAAATAIAILGTNSVGPSPPQPNFHWDSAKAFSRLLRLIVLRHNTANLSALSGTRTRVSAVVHKAYVNVDEEGTEAAAATGVGIHTLAIIQSKEFFVDHPFYLVIKDLKFNKLWLAFASNSAANLTALSDTCTSVSTVVHKAYINVDEEGTEAAAATGVGIHTTAIQLPQQFFVDHPFYFVIRDLNNLSGIGEGPLKVSRIIHKAFVDVDEEGTEAAAATGVVAVPFSSSYQPQPTAQLSALPPPPPPLPPALDLPEATLCPQVADQSRQDLQAAPVVIPDAEPVAGLPMPAR</sequence>
<dbReference type="Gene3D" id="2.30.39.10">
    <property type="entry name" value="Alpha-1-antitrypsin, domain 1"/>
    <property type="match status" value="1"/>
</dbReference>
<keyword evidence="3" id="KW-0722">Serine protease inhibitor</keyword>
<dbReference type="HOGENOM" id="CLU_335350_0_0_1"/>
<dbReference type="PANTHER" id="PTHR11461:SF211">
    <property type="entry name" value="GH10112P-RELATED"/>
    <property type="match status" value="1"/>
</dbReference>
<dbReference type="InterPro" id="IPR042178">
    <property type="entry name" value="Serpin_sf_1"/>
</dbReference>
<dbReference type="AlphaFoldDB" id="T1ISI2"/>
<reference evidence="7" key="2">
    <citation type="submission" date="2015-02" db="UniProtKB">
        <authorList>
            <consortium name="EnsemblMetazoa"/>
        </authorList>
    </citation>
    <scope>IDENTIFICATION</scope>
</reference>
<keyword evidence="8" id="KW-1185">Reference proteome</keyword>
<evidence type="ECO:0000256" key="1">
    <source>
        <dbReference type="ARBA" id="ARBA00009500"/>
    </source>
</evidence>
<evidence type="ECO:0000313" key="8">
    <source>
        <dbReference type="Proteomes" id="UP000014500"/>
    </source>
</evidence>
<dbReference type="STRING" id="126957.T1ISI2"/>
<dbReference type="CDD" id="cd00172">
    <property type="entry name" value="serpin"/>
    <property type="match status" value="1"/>
</dbReference>
<evidence type="ECO:0000259" key="6">
    <source>
        <dbReference type="SMART" id="SM00093"/>
    </source>
</evidence>
<dbReference type="EMBL" id="JH431432">
    <property type="status" value="NOT_ANNOTATED_CDS"/>
    <property type="molecule type" value="Genomic_DNA"/>
</dbReference>
<feature type="compositionally biased region" description="Pro residues" evidence="5">
    <location>
        <begin position="800"/>
        <end position="811"/>
    </location>
</feature>
<dbReference type="InterPro" id="IPR000215">
    <property type="entry name" value="Serpin_fam"/>
</dbReference>
<feature type="domain" description="Serpin" evidence="6">
    <location>
        <begin position="86"/>
        <end position="437"/>
    </location>
</feature>
<evidence type="ECO:0000256" key="4">
    <source>
        <dbReference type="RuleBase" id="RU000411"/>
    </source>
</evidence>
<dbReference type="InterPro" id="IPR042185">
    <property type="entry name" value="Serpin_sf_2"/>
</dbReference>
<feature type="region of interest" description="Disordered" evidence="5">
    <location>
        <begin position="792"/>
        <end position="826"/>
    </location>
</feature>
<reference evidence="8" key="1">
    <citation type="submission" date="2011-05" db="EMBL/GenBank/DDBJ databases">
        <authorList>
            <person name="Richards S.R."/>
            <person name="Qu J."/>
            <person name="Jiang H."/>
            <person name="Jhangiani S.N."/>
            <person name="Agravi P."/>
            <person name="Goodspeed R."/>
            <person name="Gross S."/>
            <person name="Mandapat C."/>
            <person name="Jackson L."/>
            <person name="Mathew T."/>
            <person name="Pu L."/>
            <person name="Thornton R."/>
            <person name="Saada N."/>
            <person name="Wilczek-Boney K.B."/>
            <person name="Lee S."/>
            <person name="Kovar C."/>
            <person name="Wu Y."/>
            <person name="Scherer S.E."/>
            <person name="Worley K.C."/>
            <person name="Muzny D.M."/>
            <person name="Gibbs R."/>
        </authorList>
    </citation>
    <scope>NUCLEOTIDE SEQUENCE</scope>
    <source>
        <strain evidence="8">Brora</strain>
    </source>
</reference>
<proteinExistence type="inferred from homology"/>
<accession>T1ISI2</accession>
<evidence type="ECO:0000256" key="3">
    <source>
        <dbReference type="ARBA" id="ARBA00022900"/>
    </source>
</evidence>
<organism evidence="7 8">
    <name type="scientific">Strigamia maritima</name>
    <name type="common">European centipede</name>
    <name type="synonym">Geophilus maritimus</name>
    <dbReference type="NCBI Taxonomy" id="126957"/>
    <lineage>
        <taxon>Eukaryota</taxon>
        <taxon>Metazoa</taxon>
        <taxon>Ecdysozoa</taxon>
        <taxon>Arthropoda</taxon>
        <taxon>Myriapoda</taxon>
        <taxon>Chilopoda</taxon>
        <taxon>Pleurostigmophora</taxon>
        <taxon>Geophilomorpha</taxon>
        <taxon>Linotaeniidae</taxon>
        <taxon>Strigamia</taxon>
    </lineage>
</organism>
<dbReference type="InterPro" id="IPR036186">
    <property type="entry name" value="Serpin_sf"/>
</dbReference>
<dbReference type="Gene3D" id="3.30.497.10">
    <property type="entry name" value="Antithrombin, subunit I, domain 2"/>
    <property type="match status" value="3"/>
</dbReference>
<evidence type="ECO:0000256" key="5">
    <source>
        <dbReference type="SAM" id="MobiDB-lite"/>
    </source>
</evidence>
<dbReference type="Gene3D" id="6.20.40.10">
    <property type="match status" value="4"/>
</dbReference>
<evidence type="ECO:0000313" key="7">
    <source>
        <dbReference type="EnsemblMetazoa" id="SMAR004057-PA"/>
    </source>
</evidence>
<dbReference type="InterPro" id="IPR023796">
    <property type="entry name" value="Serpin_dom"/>
</dbReference>
<dbReference type="SMART" id="SM00093">
    <property type="entry name" value="SERPIN"/>
    <property type="match status" value="1"/>
</dbReference>